<feature type="domain" description="Origin recognition complex subunit 2 RecA-like" evidence="3">
    <location>
        <begin position="60"/>
        <end position="122"/>
    </location>
</feature>
<accession>A0A183B9S6</accession>
<gene>
    <name evidence="4" type="ORF">ECPE_LOCUS15961</name>
</gene>
<comment type="subunit">
    <text evidence="2">Component of the origin recognition complex (ORC).</text>
</comment>
<protein>
    <recommendedName>
        <fullName evidence="1 2">Origin recognition complex subunit 2</fullName>
    </recommendedName>
</protein>
<dbReference type="GO" id="GO:0006260">
    <property type="term" value="P:DNA replication"/>
    <property type="evidence" value="ECO:0007669"/>
    <property type="project" value="UniProtKB-UniRule"/>
</dbReference>
<dbReference type="PANTHER" id="PTHR14052">
    <property type="entry name" value="ORIGIN RECOGNITION COMPLEX SUBUNIT 2"/>
    <property type="match status" value="1"/>
</dbReference>
<evidence type="ECO:0000313" key="6">
    <source>
        <dbReference type="WBParaSite" id="ECPE_0001600101-mRNA-1"/>
    </source>
</evidence>
<dbReference type="EMBL" id="UZAN01062446">
    <property type="protein sequence ID" value="VDP93233.1"/>
    <property type="molecule type" value="Genomic_DNA"/>
</dbReference>
<comment type="subcellular location">
    <subcellularLocation>
        <location evidence="2">Nucleus</location>
    </subcellularLocation>
</comment>
<dbReference type="GO" id="GO:0003688">
    <property type="term" value="F:DNA replication origin binding"/>
    <property type="evidence" value="ECO:0007669"/>
    <property type="project" value="UniProtKB-UniRule"/>
</dbReference>
<dbReference type="Pfam" id="PF04084">
    <property type="entry name" value="RecA-like_ORC2"/>
    <property type="match status" value="1"/>
</dbReference>
<dbReference type="AlphaFoldDB" id="A0A183B9S6"/>
<dbReference type="InterPro" id="IPR007220">
    <property type="entry name" value="ORC2"/>
</dbReference>
<dbReference type="InterPro" id="IPR056772">
    <property type="entry name" value="RecA-like_ORC2"/>
</dbReference>
<reference evidence="6" key="1">
    <citation type="submission" date="2016-06" db="UniProtKB">
        <authorList>
            <consortium name="WormBaseParasite"/>
        </authorList>
    </citation>
    <scope>IDENTIFICATION</scope>
</reference>
<keyword evidence="5" id="KW-1185">Reference proteome</keyword>
<name>A0A183B9S6_9TREM</name>
<dbReference type="Proteomes" id="UP000272942">
    <property type="component" value="Unassembled WGS sequence"/>
</dbReference>
<dbReference type="PANTHER" id="PTHR14052:SF0">
    <property type="entry name" value="ORIGIN RECOGNITION COMPLEX SUBUNIT 2"/>
    <property type="match status" value="1"/>
</dbReference>
<sequence>MEAVESYFLQHGTKSGHGKTSGRTLSNLCTGGNRQLPDPLVFEQFVEKWKPKHSATTNHLLAEIQKKLFPLWPFYLQEGFNILLHGVGSKRQVLDAFKEQVLSNCNSIVIPGYDNTVNIRQVI</sequence>
<evidence type="ECO:0000313" key="4">
    <source>
        <dbReference type="EMBL" id="VDP93233.1"/>
    </source>
</evidence>
<dbReference type="OrthoDB" id="20198at2759"/>
<evidence type="ECO:0000256" key="2">
    <source>
        <dbReference type="RuleBase" id="RU368084"/>
    </source>
</evidence>
<evidence type="ECO:0000313" key="5">
    <source>
        <dbReference type="Proteomes" id="UP000272942"/>
    </source>
</evidence>
<proteinExistence type="inferred from homology"/>
<comment type="function">
    <text evidence="2">Component of the origin recognition complex (ORC) that binds origins of replication. DNA-binding is ATP-dependent. ORC is required to assemble the pre-replication complex necessary to initiate DNA replication.</text>
</comment>
<comment type="similarity">
    <text evidence="2">Belongs to the ORC2 family.</text>
</comment>
<keyword evidence="2" id="KW-0539">Nucleus</keyword>
<evidence type="ECO:0000259" key="3">
    <source>
        <dbReference type="Pfam" id="PF04084"/>
    </source>
</evidence>
<keyword evidence="2" id="KW-0235">DNA replication</keyword>
<evidence type="ECO:0000256" key="1">
    <source>
        <dbReference type="ARBA" id="ARBA00019080"/>
    </source>
</evidence>
<dbReference type="GO" id="GO:0005664">
    <property type="term" value="C:nuclear origin of replication recognition complex"/>
    <property type="evidence" value="ECO:0007669"/>
    <property type="project" value="UniProtKB-UniRule"/>
</dbReference>
<organism evidence="6">
    <name type="scientific">Echinostoma caproni</name>
    <dbReference type="NCBI Taxonomy" id="27848"/>
    <lineage>
        <taxon>Eukaryota</taxon>
        <taxon>Metazoa</taxon>
        <taxon>Spiralia</taxon>
        <taxon>Lophotrochozoa</taxon>
        <taxon>Platyhelminthes</taxon>
        <taxon>Trematoda</taxon>
        <taxon>Digenea</taxon>
        <taxon>Plagiorchiida</taxon>
        <taxon>Echinostomata</taxon>
        <taxon>Echinostomatoidea</taxon>
        <taxon>Echinostomatidae</taxon>
        <taxon>Echinostoma</taxon>
    </lineage>
</organism>
<dbReference type="WBParaSite" id="ECPE_0001600101-mRNA-1">
    <property type="protein sequence ID" value="ECPE_0001600101-mRNA-1"/>
    <property type="gene ID" value="ECPE_0001600101"/>
</dbReference>
<reference evidence="4 5" key="2">
    <citation type="submission" date="2018-11" db="EMBL/GenBank/DDBJ databases">
        <authorList>
            <consortium name="Pathogen Informatics"/>
        </authorList>
    </citation>
    <scope>NUCLEOTIDE SEQUENCE [LARGE SCALE GENOMIC DNA]</scope>
    <source>
        <strain evidence="4 5">Egypt</strain>
    </source>
</reference>